<dbReference type="Gene3D" id="3.90.1340.10">
    <property type="entry name" value="Phage tail collar domain"/>
    <property type="match status" value="1"/>
</dbReference>
<evidence type="ECO:0000313" key="3">
    <source>
        <dbReference type="EMBL" id="GET43655.1"/>
    </source>
</evidence>
<reference evidence="3" key="1">
    <citation type="submission" date="2019-10" db="EMBL/GenBank/DDBJ databases">
        <title>Draft genome sequece of Microseira wollei NIES-4236.</title>
        <authorList>
            <person name="Yamaguchi H."/>
            <person name="Suzuki S."/>
            <person name="Kawachi M."/>
        </authorList>
    </citation>
    <scope>NUCLEOTIDE SEQUENCE</scope>
    <source>
        <strain evidence="3">NIES-4236</strain>
    </source>
</reference>
<dbReference type="InterPro" id="IPR037053">
    <property type="entry name" value="Phage_tail_collar_dom_sf"/>
</dbReference>
<dbReference type="AlphaFoldDB" id="A0AAV3XP51"/>
<dbReference type="SUPFAM" id="SSF88874">
    <property type="entry name" value="Receptor-binding domain of short tail fibre protein gp12"/>
    <property type="match status" value="1"/>
</dbReference>
<keyword evidence="1" id="KW-0732">Signal</keyword>
<dbReference type="EMBL" id="BLAY01000240">
    <property type="protein sequence ID" value="GET43655.1"/>
    <property type="molecule type" value="Genomic_DNA"/>
</dbReference>
<protein>
    <submittedName>
        <fullName evidence="3">Phage Tail Collar</fullName>
    </submittedName>
</protein>
<name>A0AAV3XP51_9CYAN</name>
<dbReference type="InterPro" id="IPR011083">
    <property type="entry name" value="Phage_tail_collar_dom"/>
</dbReference>
<evidence type="ECO:0000313" key="4">
    <source>
        <dbReference type="Proteomes" id="UP001050975"/>
    </source>
</evidence>
<proteinExistence type="predicted"/>
<feature type="signal peptide" evidence="1">
    <location>
        <begin position="1"/>
        <end position="20"/>
    </location>
</feature>
<keyword evidence="4" id="KW-1185">Reference proteome</keyword>
<comment type="caution">
    <text evidence="3">The sequence shown here is derived from an EMBL/GenBank/DDBJ whole genome shotgun (WGS) entry which is preliminary data.</text>
</comment>
<dbReference type="Pfam" id="PF07484">
    <property type="entry name" value="Collar"/>
    <property type="match status" value="1"/>
</dbReference>
<gene>
    <name evidence="3" type="ORF">MiSe_84800</name>
</gene>
<feature type="chain" id="PRO_5044011045" evidence="1">
    <location>
        <begin position="21"/>
        <end position="137"/>
    </location>
</feature>
<dbReference type="RefSeq" id="WP_226592690.1">
    <property type="nucleotide sequence ID" value="NZ_BLAY01000240.1"/>
</dbReference>
<evidence type="ECO:0000259" key="2">
    <source>
        <dbReference type="Pfam" id="PF07484"/>
    </source>
</evidence>
<evidence type="ECO:0000256" key="1">
    <source>
        <dbReference type="SAM" id="SignalP"/>
    </source>
</evidence>
<accession>A0AAV3XP51</accession>
<feature type="domain" description="Phage tail collar" evidence="2">
    <location>
        <begin position="27"/>
        <end position="83"/>
    </location>
</feature>
<dbReference type="Proteomes" id="UP001050975">
    <property type="component" value="Unassembled WGS sequence"/>
</dbReference>
<sequence>MSLVVFVGLIFGVSAQPANAANEPFVGEIMLFGGNFCPNGWAEANGQVLPISGNQDLYSIYGTLYGGDGTKNFALPDLRGRSPVGIGQEIPILPNYVAGQKGGIGELVQPQSVTGKLAPGYLVVRYCVAKQGIYPPR</sequence>
<organism evidence="3 4">
    <name type="scientific">Microseira wollei NIES-4236</name>
    <dbReference type="NCBI Taxonomy" id="2530354"/>
    <lineage>
        <taxon>Bacteria</taxon>
        <taxon>Bacillati</taxon>
        <taxon>Cyanobacteriota</taxon>
        <taxon>Cyanophyceae</taxon>
        <taxon>Oscillatoriophycideae</taxon>
        <taxon>Aerosakkonematales</taxon>
        <taxon>Aerosakkonemataceae</taxon>
        <taxon>Microseira</taxon>
    </lineage>
</organism>